<feature type="domain" description="DUF7833" evidence="3">
    <location>
        <begin position="350"/>
        <end position="409"/>
    </location>
</feature>
<sequence>MGDYKWIGLVRKFYNCSFYNDSNAVQMFLHIFLNAQREDKPYFDQITMRGQFRTSIKDIMQFLRISRKAARRSLDKLKAAGVIHVASLRRNGVLITVREFSKFLALENVRGGWVKLYYDLDFQYFFEDAQVLHIYLHILLHTYSDNDTYEDSFWFDFKKISAQTGISFEGIKSSLLKLRKTGILNVGYNGQKRLSSVRLIDFSDYIRNTLPATSPSPSIEYVTPTESLSETDIFFSDTDFVLSEEKGIKTGQKELKGGPKGFQKDSLRNSHDTPSEDFANNYNSTVYNDIGKKEGQKKEQNSSKVRAAKTPPSKQGDNYAREHINKENRDKRIENFHYNDYSPVRNFSSIEELVLDDEWTCSMQELYGFAGKDALYTALTLFLANLKCRKEDVPKDLRNFLDYFCNWYKRNEKKLLPKLKQHASPNDYGRNLWDKCMAAFARIVNDQTFVSVFKPLVFESFDTAARTLTIRLPNHHLYHTLEDNYVDTLKVVLGKFFGGGMKLQYRFVGG</sequence>
<dbReference type="Pfam" id="PF25200">
    <property type="entry name" value="DUF7833"/>
    <property type="match status" value="1"/>
</dbReference>
<evidence type="ECO:0008006" key="5">
    <source>
        <dbReference type="Google" id="ProtNLM"/>
    </source>
</evidence>
<dbReference type="InterPro" id="IPR038454">
    <property type="entry name" value="DnaA_N_sf"/>
</dbReference>
<feature type="compositionally biased region" description="Basic and acidic residues" evidence="1">
    <location>
        <begin position="290"/>
        <end position="301"/>
    </location>
</feature>
<name>A0AB33IWZ8_9BACT</name>
<protein>
    <recommendedName>
        <fullName evidence="5">DnaA N-terminal domain-containing protein</fullName>
    </recommendedName>
</protein>
<gene>
    <name evidence="4" type="ORF">GTC17254_16950</name>
</gene>
<evidence type="ECO:0000259" key="2">
    <source>
        <dbReference type="Pfam" id="PF11638"/>
    </source>
</evidence>
<reference evidence="4" key="1">
    <citation type="submission" date="2024-07" db="EMBL/GenBank/DDBJ databases">
        <title>Complete genome sequence of Prevotella sp. YM-2024 GTC17254.</title>
        <authorList>
            <person name="Hayashi M."/>
            <person name="Muto Y."/>
            <person name="Tanaka K."/>
            <person name="Niwa H."/>
        </authorList>
    </citation>
    <scope>NUCLEOTIDE SEQUENCE</scope>
    <source>
        <strain evidence="4">GTC17254</strain>
    </source>
</reference>
<dbReference type="InterPro" id="IPR024633">
    <property type="entry name" value="DnaA_N_dom"/>
</dbReference>
<dbReference type="Gene3D" id="3.30.300.180">
    <property type="match status" value="1"/>
</dbReference>
<dbReference type="EMBL" id="AP035786">
    <property type="protein sequence ID" value="BFO74098.1"/>
    <property type="molecule type" value="Genomic_DNA"/>
</dbReference>
<dbReference type="Pfam" id="PF11638">
    <property type="entry name" value="DnaA_N"/>
    <property type="match status" value="1"/>
</dbReference>
<accession>A0AB33IWZ8</accession>
<dbReference type="AlphaFoldDB" id="A0AB33IWZ8"/>
<dbReference type="InterPro" id="IPR057155">
    <property type="entry name" value="DUF7833"/>
</dbReference>
<evidence type="ECO:0000313" key="4">
    <source>
        <dbReference type="EMBL" id="BFO74098.1"/>
    </source>
</evidence>
<evidence type="ECO:0000259" key="3">
    <source>
        <dbReference type="Pfam" id="PF25200"/>
    </source>
</evidence>
<proteinExistence type="predicted"/>
<feature type="compositionally biased region" description="Polar residues" evidence="1">
    <location>
        <begin position="278"/>
        <end position="287"/>
    </location>
</feature>
<evidence type="ECO:0000256" key="1">
    <source>
        <dbReference type="SAM" id="MobiDB-lite"/>
    </source>
</evidence>
<feature type="domain" description="DnaA N-terminal" evidence="2">
    <location>
        <begin position="431"/>
        <end position="493"/>
    </location>
</feature>
<feature type="compositionally biased region" description="Basic and acidic residues" evidence="1">
    <location>
        <begin position="250"/>
        <end position="274"/>
    </location>
</feature>
<feature type="region of interest" description="Disordered" evidence="1">
    <location>
        <begin position="250"/>
        <end position="321"/>
    </location>
</feature>
<organism evidence="4">
    <name type="scientific">Prevotella sp. GTC17254</name>
    <dbReference type="NCBI Taxonomy" id="3236794"/>
    <lineage>
        <taxon>Bacteria</taxon>
        <taxon>Pseudomonadati</taxon>
        <taxon>Bacteroidota</taxon>
        <taxon>Bacteroidia</taxon>
        <taxon>Bacteroidales</taxon>
        <taxon>Prevotellaceae</taxon>
        <taxon>Prevotella</taxon>
    </lineage>
</organism>